<keyword evidence="2" id="KW-0223">Dioxygenase</keyword>
<evidence type="ECO:0000313" key="2">
    <source>
        <dbReference type="EMBL" id="MVU81356.1"/>
    </source>
</evidence>
<dbReference type="GO" id="GO:0016706">
    <property type="term" value="F:2-oxoglutarate-dependent dioxygenase activity"/>
    <property type="evidence" value="ECO:0007669"/>
    <property type="project" value="UniProtKB-ARBA"/>
</dbReference>
<dbReference type="AlphaFoldDB" id="A0A7K1V419"/>
<gene>
    <name evidence="2" type="ORF">GPX89_29450</name>
</gene>
<dbReference type="Proteomes" id="UP000466794">
    <property type="component" value="Unassembled WGS sequence"/>
</dbReference>
<name>A0A7K1V419_9NOCA</name>
<dbReference type="GO" id="GO:0005506">
    <property type="term" value="F:iron ion binding"/>
    <property type="evidence" value="ECO:0007669"/>
    <property type="project" value="UniProtKB-ARBA"/>
</dbReference>
<protein>
    <submittedName>
        <fullName evidence="2">Phytanoyl-CoA dioxygenase family protein</fullName>
    </submittedName>
</protein>
<evidence type="ECO:0000256" key="1">
    <source>
        <dbReference type="SAM" id="MobiDB-lite"/>
    </source>
</evidence>
<dbReference type="RefSeq" id="WP_157390949.1">
    <property type="nucleotide sequence ID" value="NZ_WRPP01000006.1"/>
</dbReference>
<evidence type="ECO:0000313" key="3">
    <source>
        <dbReference type="Proteomes" id="UP000466794"/>
    </source>
</evidence>
<dbReference type="SUPFAM" id="SSF51197">
    <property type="entry name" value="Clavaminate synthase-like"/>
    <property type="match status" value="1"/>
</dbReference>
<dbReference type="Gene3D" id="2.60.120.620">
    <property type="entry name" value="q2cbj1_9rhob like domain"/>
    <property type="match status" value="1"/>
</dbReference>
<dbReference type="InterPro" id="IPR008775">
    <property type="entry name" value="Phytyl_CoA_dOase-like"/>
</dbReference>
<proteinExistence type="predicted"/>
<dbReference type="PANTHER" id="PTHR20883">
    <property type="entry name" value="PHYTANOYL-COA DIOXYGENASE DOMAIN CONTAINING 1"/>
    <property type="match status" value="1"/>
</dbReference>
<feature type="region of interest" description="Disordered" evidence="1">
    <location>
        <begin position="227"/>
        <end position="251"/>
    </location>
</feature>
<keyword evidence="2" id="KW-0560">Oxidoreductase</keyword>
<sequence>MTTTIPIDGTHADQFHRDGFTVVPELFTEDEIGIYRRAAQQFVDPRHRTAQVGLIATTDAWEKNETLRELALHPRLGAAAERLAGRPLRVWGGEILAKPPHEPTPSGLHEDMTFSLLDSALTFNAWIALVDVPVQRGAMTFLPGSHRRPGPERADFETVRGDAFATYLIDTWPGLQWNPRITVPVRAGGVTFHHNRTAHEAGPNSTDEIRLAFVVTFTDAGATYRPVPGSDPLPMRAGQPIDPVRYPRVGG</sequence>
<dbReference type="EMBL" id="WRPP01000006">
    <property type="protein sequence ID" value="MVU81356.1"/>
    <property type="molecule type" value="Genomic_DNA"/>
</dbReference>
<keyword evidence="3" id="KW-1185">Reference proteome</keyword>
<accession>A0A7K1V419</accession>
<comment type="caution">
    <text evidence="2">The sequence shown here is derived from an EMBL/GenBank/DDBJ whole genome shotgun (WGS) entry which is preliminary data.</text>
</comment>
<dbReference type="Pfam" id="PF05721">
    <property type="entry name" value="PhyH"/>
    <property type="match status" value="1"/>
</dbReference>
<organism evidence="2 3">
    <name type="scientific">Nocardia terrae</name>
    <dbReference type="NCBI Taxonomy" id="2675851"/>
    <lineage>
        <taxon>Bacteria</taxon>
        <taxon>Bacillati</taxon>
        <taxon>Actinomycetota</taxon>
        <taxon>Actinomycetes</taxon>
        <taxon>Mycobacteriales</taxon>
        <taxon>Nocardiaceae</taxon>
        <taxon>Nocardia</taxon>
    </lineage>
</organism>
<dbReference type="PANTHER" id="PTHR20883:SF46">
    <property type="entry name" value="PHYTANOYL-COA HYDROXYLASE"/>
    <property type="match status" value="1"/>
</dbReference>
<reference evidence="2 3" key="1">
    <citation type="submission" date="2019-12" db="EMBL/GenBank/DDBJ databases">
        <title>Nocardia sp. nov. ET3-3 isolated from soil.</title>
        <authorList>
            <person name="Kanchanasin P."/>
            <person name="Tanasupawat S."/>
            <person name="Yuki M."/>
            <person name="Kudo T."/>
        </authorList>
    </citation>
    <scope>NUCLEOTIDE SEQUENCE [LARGE SCALE GENOMIC DNA]</scope>
    <source>
        <strain evidence="2 3">ET3-3</strain>
    </source>
</reference>